<evidence type="ECO:0000313" key="1">
    <source>
        <dbReference type="Proteomes" id="UP000050792"/>
    </source>
</evidence>
<proteinExistence type="predicted"/>
<dbReference type="WBParaSite" id="SRDH1_17930.1">
    <property type="protein sequence ID" value="SRDH1_17930.1"/>
    <property type="gene ID" value="SRDH1_17930"/>
</dbReference>
<dbReference type="Proteomes" id="UP000050792">
    <property type="component" value="Unassembled WGS sequence"/>
</dbReference>
<keyword evidence="1" id="KW-1185">Reference proteome</keyword>
<organism evidence="1 2">
    <name type="scientific">Schistosoma rodhaini</name>
    <dbReference type="NCBI Taxonomy" id="6188"/>
    <lineage>
        <taxon>Eukaryota</taxon>
        <taxon>Metazoa</taxon>
        <taxon>Spiralia</taxon>
        <taxon>Lophotrochozoa</taxon>
        <taxon>Platyhelminthes</taxon>
        <taxon>Trematoda</taxon>
        <taxon>Digenea</taxon>
        <taxon>Strigeidida</taxon>
        <taxon>Schistosomatoidea</taxon>
        <taxon>Schistosomatidae</taxon>
        <taxon>Schistosoma</taxon>
    </lineage>
</organism>
<name>A0AA85EQ66_9TREM</name>
<reference evidence="2" key="2">
    <citation type="submission" date="2023-11" db="UniProtKB">
        <authorList>
            <consortium name="WormBaseParasite"/>
        </authorList>
    </citation>
    <scope>IDENTIFICATION</scope>
</reference>
<evidence type="ECO:0000313" key="2">
    <source>
        <dbReference type="WBParaSite" id="SRDH1_17930.1"/>
    </source>
</evidence>
<reference evidence="1" key="1">
    <citation type="submission" date="2022-06" db="EMBL/GenBank/DDBJ databases">
        <authorList>
            <person name="Berger JAMES D."/>
            <person name="Berger JAMES D."/>
        </authorList>
    </citation>
    <scope>NUCLEOTIDE SEQUENCE [LARGE SCALE GENOMIC DNA]</scope>
</reference>
<dbReference type="AlphaFoldDB" id="A0AA85EQ66"/>
<accession>A0AA85EQ66</accession>
<protein>
    <submittedName>
        <fullName evidence="2">Uncharacterized protein</fullName>
    </submittedName>
</protein>
<sequence length="87" mass="9811">MMPDGNGFSKFLNTGFWLFIYQLERLEGIDLMFCIQEMFGNCTVYSCSFFCSKAHAQKSKICPLFCSPNVGALLSHLQPFMSLTSCS</sequence>